<keyword evidence="10" id="KW-1185">Reference proteome</keyword>
<dbReference type="InterPro" id="IPR015422">
    <property type="entry name" value="PyrdxlP-dep_Trfase_small"/>
</dbReference>
<comment type="catalytic activity">
    <reaction evidence="7">
        <text>an S-substituted L-cysteine + H2O = a thiol + pyruvate + NH4(+)</text>
        <dbReference type="Rhea" id="RHEA:18121"/>
        <dbReference type="ChEBI" id="CHEBI:15361"/>
        <dbReference type="ChEBI" id="CHEBI:15377"/>
        <dbReference type="ChEBI" id="CHEBI:28938"/>
        <dbReference type="ChEBI" id="CHEBI:29256"/>
        <dbReference type="ChEBI" id="CHEBI:58717"/>
        <dbReference type="EC" id="4.4.1.13"/>
    </reaction>
</comment>
<keyword evidence="3 8" id="KW-0663">Pyridoxal phosphate</keyword>
<dbReference type="PANTHER" id="PTHR43500:SF1">
    <property type="entry name" value="CYSTATHIONINE BETA-LYASE-RELATED"/>
    <property type="match status" value="1"/>
</dbReference>
<evidence type="ECO:0000256" key="3">
    <source>
        <dbReference type="ARBA" id="ARBA00022898"/>
    </source>
</evidence>
<dbReference type="SUPFAM" id="SSF53383">
    <property type="entry name" value="PLP-dependent transferases"/>
    <property type="match status" value="1"/>
</dbReference>
<evidence type="ECO:0000256" key="5">
    <source>
        <dbReference type="ARBA" id="ARBA00046315"/>
    </source>
</evidence>
<comment type="pathway">
    <text evidence="5">Amino-acid biosynthesis; L-methionine biosynthesis via de novo pathway; L-homocysteine from L-cystathionine: step 1/1.</text>
</comment>
<organism evidence="9 10">
    <name type="scientific">Alcaligenes endophyticus</name>
    <dbReference type="NCBI Taxonomy" id="1929088"/>
    <lineage>
        <taxon>Bacteria</taxon>
        <taxon>Pseudomonadati</taxon>
        <taxon>Pseudomonadota</taxon>
        <taxon>Betaproteobacteria</taxon>
        <taxon>Burkholderiales</taxon>
        <taxon>Alcaligenaceae</taxon>
        <taxon>Alcaligenes</taxon>
    </lineage>
</organism>
<dbReference type="PROSITE" id="PS00868">
    <property type="entry name" value="CYS_MET_METAB_PP"/>
    <property type="match status" value="1"/>
</dbReference>
<comment type="caution">
    <text evidence="9">The sequence shown here is derived from an EMBL/GenBank/DDBJ whole genome shotgun (WGS) entry which is preliminary data.</text>
</comment>
<comment type="catalytic activity">
    <reaction evidence="6">
        <text>L,L-cystathionine + H2O = L-homocysteine + pyruvate + NH4(+)</text>
        <dbReference type="Rhea" id="RHEA:13965"/>
        <dbReference type="ChEBI" id="CHEBI:15361"/>
        <dbReference type="ChEBI" id="CHEBI:15377"/>
        <dbReference type="ChEBI" id="CHEBI:28938"/>
        <dbReference type="ChEBI" id="CHEBI:58161"/>
        <dbReference type="ChEBI" id="CHEBI:58199"/>
    </reaction>
</comment>
<proteinExistence type="inferred from homology"/>
<dbReference type="PIRSF" id="PIRSF001434">
    <property type="entry name" value="CGS"/>
    <property type="match status" value="1"/>
</dbReference>
<gene>
    <name evidence="9" type="primary">metC</name>
    <name evidence="9" type="ORF">LMS43_05150</name>
</gene>
<comment type="cofactor">
    <cofactor evidence="1 8">
        <name>pyridoxal 5'-phosphate</name>
        <dbReference type="ChEBI" id="CHEBI:597326"/>
    </cofactor>
</comment>
<dbReference type="Gene3D" id="3.40.640.10">
    <property type="entry name" value="Type I PLP-dependent aspartate aminotransferase-like (Major domain)"/>
    <property type="match status" value="1"/>
</dbReference>
<evidence type="ECO:0000256" key="8">
    <source>
        <dbReference type="RuleBase" id="RU362118"/>
    </source>
</evidence>
<dbReference type="Pfam" id="PF01053">
    <property type="entry name" value="Cys_Met_Meta_PP"/>
    <property type="match status" value="1"/>
</dbReference>
<dbReference type="InterPro" id="IPR054542">
    <property type="entry name" value="Cys_met_metab_PP"/>
</dbReference>
<dbReference type="RefSeq" id="WP_266122032.1">
    <property type="nucleotide sequence ID" value="NZ_JAJHNU010000001.1"/>
</dbReference>
<evidence type="ECO:0000313" key="10">
    <source>
        <dbReference type="Proteomes" id="UP001168613"/>
    </source>
</evidence>
<dbReference type="InterPro" id="IPR000277">
    <property type="entry name" value="Cys/Met-Metab_PyrdxlP-dep_enz"/>
</dbReference>
<dbReference type="EMBL" id="JAJHNU010000001">
    <property type="protein sequence ID" value="MDN4120668.1"/>
    <property type="molecule type" value="Genomic_DNA"/>
</dbReference>
<evidence type="ECO:0000313" key="9">
    <source>
        <dbReference type="EMBL" id="MDN4120668.1"/>
    </source>
</evidence>
<evidence type="ECO:0000256" key="2">
    <source>
        <dbReference type="ARBA" id="ARBA00009077"/>
    </source>
</evidence>
<dbReference type="Proteomes" id="UP001168613">
    <property type="component" value="Unassembled WGS sequence"/>
</dbReference>
<comment type="similarity">
    <text evidence="2 8">Belongs to the trans-sulfuration enzymes family.</text>
</comment>
<dbReference type="Gene3D" id="3.90.1150.10">
    <property type="entry name" value="Aspartate Aminotransferase, domain 1"/>
    <property type="match status" value="1"/>
</dbReference>
<name>A0ABT8EHA9_9BURK</name>
<keyword evidence="4 9" id="KW-0456">Lyase</keyword>
<dbReference type="InterPro" id="IPR015421">
    <property type="entry name" value="PyrdxlP-dep_Trfase_major"/>
</dbReference>
<dbReference type="PANTHER" id="PTHR43500">
    <property type="entry name" value="CYSTATHIONINE BETA-LYASE-RELATED"/>
    <property type="match status" value="1"/>
</dbReference>
<accession>A0ABT8EHA9</accession>
<dbReference type="GO" id="GO:0047804">
    <property type="term" value="F:cysteine-S-conjugate beta-lyase activity"/>
    <property type="evidence" value="ECO:0007669"/>
    <property type="project" value="UniProtKB-EC"/>
</dbReference>
<dbReference type="InterPro" id="IPR006233">
    <property type="entry name" value="Cys_b_lyase_bac"/>
</dbReference>
<dbReference type="EC" id="4.4.1.13" evidence="9"/>
<evidence type="ECO:0000256" key="6">
    <source>
        <dbReference type="ARBA" id="ARBA00047517"/>
    </source>
</evidence>
<evidence type="ECO:0000256" key="1">
    <source>
        <dbReference type="ARBA" id="ARBA00001933"/>
    </source>
</evidence>
<reference evidence="9" key="1">
    <citation type="submission" date="2021-11" db="EMBL/GenBank/DDBJ databases">
        <title>Draft genome sequence of Alcaligenes endophyticus type strain CCUG 75668T.</title>
        <authorList>
            <person name="Salva-Serra F."/>
            <person name="Duran R.E."/>
            <person name="Seeger M."/>
            <person name="Moore E.R.B."/>
            <person name="Jaen-Luchoro D."/>
        </authorList>
    </citation>
    <scope>NUCLEOTIDE SEQUENCE</scope>
    <source>
        <strain evidence="9">CCUG 75668</strain>
    </source>
</reference>
<sequence>MKTRTKLVNLGRNPQRFEGVVNTPIVRGSTLLSPTLAHWQEKNRRQAEDDFGVSIYGRFGTATHHALQEALTELSGGYRTMLYPSGLAALASVLTGLVGAGDHILLTDSAYAATSQFLQTTLARFNVSFTRYAPGIGAQIRDLIQPNTKVVLVESPGSETFELQDIPAIAKEAHAAGAFVVMDNTWGTPLFFDAFKHGVDVAIQAATKYIVGHSDAMLGVATCNQRAWPAVRDSAHNFGQTCSPDDAYLALRGLRTMELRLRQHWASGVQIAQWLEERPEVERVLHPALPSHPDHELWKRDFTGAPGLFAIALKPIPEAALHAFIDALQLFGLGVSWGGYESLALPFAPVGREYTAWPYAGPGVRLHIGLEDPQDLMADLENGFAALQECVALSAPKEVALV</sequence>
<dbReference type="InterPro" id="IPR015424">
    <property type="entry name" value="PyrdxlP-dep_Trfase"/>
</dbReference>
<protein>
    <submittedName>
        <fullName evidence="9">Cystathionine beta-lyase</fullName>
        <ecNumber evidence="9">4.4.1.13</ecNumber>
    </submittedName>
</protein>
<evidence type="ECO:0000256" key="7">
    <source>
        <dbReference type="ARBA" id="ARBA00047625"/>
    </source>
</evidence>
<evidence type="ECO:0000256" key="4">
    <source>
        <dbReference type="ARBA" id="ARBA00023239"/>
    </source>
</evidence>
<dbReference type="NCBIfam" id="TIGR01324">
    <property type="entry name" value="cysta_beta_ly_B"/>
    <property type="match status" value="1"/>
</dbReference>